<evidence type="ECO:0000256" key="1">
    <source>
        <dbReference type="SAM" id="MobiDB-lite"/>
    </source>
</evidence>
<evidence type="ECO:0000313" key="4">
    <source>
        <dbReference type="EMBL" id="KAF1018401.1"/>
    </source>
</evidence>
<sequence>MTSSVQPAASAGRPGAVALRQRLRHAAVALATSFCALWAHAAVPTPQVEGPIASSLGAADNNRTFFGTDLNLAARGYVEEEFFFSGTANRYDATVAGGIGARPSASPTAAVVSGNHAYKTRMVVRRPASAERFNGKVVVEWMNATSNYDVEALWFRAHEFFLREGYAWVGITAQSGPITNATLGLKKFSPTRYGSLDLTANGTFTSGDPLSYDVYAQGIQAVRQARVLGPLAGQVKQVVAAGVSQSAGRLSVFLNAIHPRDDKIVDAALLYIGGEMIRTDLGLPVIKLLSETEYTAPASANEIDVLQPDTDRIRVWSMAGTSHSDWASFAVRYALLQRDQPTAPLADNCALPSRSRIPDRYTISSAIDWLGKWSAGTATPPASPAIALGGSDGRAVQRDEHGNALGGIQLAPFAVPVALDSGYNEVPAGQSGLCFLNGTHKPFDAALLNTLYTTPTAYFDRFKAAAEQNVADGYVLRADANEMIEEARVSLYGRGLTCGPLCANYAQFPIQPSTQLLRDHVKFLYVEDGTDLLKSIDAATLSVARGYSATDDAARTAQFSQSAKWLLELQRQLQVYRDGQQVTEGQRALLSSYADILVTQLRALGANPSSVELDRTVVDTLYGTPDSGQPSDGSDGDDNSHSSGCSIGQGAFDPVLWLMALGAALMLWRRSRRGEQKKR</sequence>
<name>A0A7V8FKP1_9BURK</name>
<keyword evidence="2" id="KW-0732">Signal</keyword>
<evidence type="ECO:0000313" key="5">
    <source>
        <dbReference type="Proteomes" id="UP000461670"/>
    </source>
</evidence>
<feature type="region of interest" description="Disordered" evidence="1">
    <location>
        <begin position="620"/>
        <end position="645"/>
    </location>
</feature>
<dbReference type="EMBL" id="WNDQ01000087">
    <property type="protein sequence ID" value="KAF1018401.1"/>
    <property type="molecule type" value="Genomic_DNA"/>
</dbReference>
<proteinExistence type="predicted"/>
<feature type="domain" description="Alpha/beta hydrolase" evidence="3">
    <location>
        <begin position="48"/>
        <end position="484"/>
    </location>
</feature>
<feature type="compositionally biased region" description="Low complexity" evidence="1">
    <location>
        <begin position="623"/>
        <end position="633"/>
    </location>
</feature>
<feature type="signal peptide" evidence="2">
    <location>
        <begin position="1"/>
        <end position="41"/>
    </location>
</feature>
<dbReference type="AlphaFoldDB" id="A0A7V8FKP1"/>
<feature type="chain" id="PRO_5030885042" description="Alpha/beta hydrolase domain-containing protein" evidence="2">
    <location>
        <begin position="42"/>
        <end position="679"/>
    </location>
</feature>
<gene>
    <name evidence="4" type="ORF">GAK30_03684</name>
</gene>
<dbReference type="NCBIfam" id="NF033191">
    <property type="entry name" value="JDVT-CTERM"/>
    <property type="match status" value="1"/>
</dbReference>
<comment type="caution">
    <text evidence="4">The sequence shown here is derived from an EMBL/GenBank/DDBJ whole genome shotgun (WGS) entry which is preliminary data.</text>
</comment>
<protein>
    <recommendedName>
        <fullName evidence="3">Alpha/beta hydrolase domain-containing protein</fullName>
    </recommendedName>
</protein>
<evidence type="ECO:0000259" key="3">
    <source>
        <dbReference type="Pfam" id="PF20091"/>
    </source>
</evidence>
<accession>A0A7V8FKP1</accession>
<evidence type="ECO:0000256" key="2">
    <source>
        <dbReference type="SAM" id="SignalP"/>
    </source>
</evidence>
<organism evidence="4 5">
    <name type="scientific">Paracidovorax wautersii</name>
    <dbReference type="NCBI Taxonomy" id="1177982"/>
    <lineage>
        <taxon>Bacteria</taxon>
        <taxon>Pseudomonadati</taxon>
        <taxon>Pseudomonadota</taxon>
        <taxon>Betaproteobacteria</taxon>
        <taxon>Burkholderiales</taxon>
        <taxon>Comamonadaceae</taxon>
        <taxon>Paracidovorax</taxon>
    </lineage>
</organism>
<dbReference type="Proteomes" id="UP000461670">
    <property type="component" value="Unassembled WGS sequence"/>
</dbReference>
<dbReference type="Pfam" id="PF20091">
    <property type="entry name" value="Abhydrolase_10"/>
    <property type="match status" value="1"/>
</dbReference>
<dbReference type="InterPro" id="IPR045394">
    <property type="entry name" value="Abhydrolase_dom"/>
</dbReference>
<reference evidence="5" key="1">
    <citation type="journal article" date="2020" name="MBio">
        <title>Horizontal gene transfer to a defensive symbiont with a reduced genome amongst a multipartite beetle microbiome.</title>
        <authorList>
            <person name="Waterworth S.C."/>
            <person name="Florez L.V."/>
            <person name="Rees E.R."/>
            <person name="Hertweck C."/>
            <person name="Kaltenpoth M."/>
            <person name="Kwan J.C."/>
        </authorList>
    </citation>
    <scope>NUCLEOTIDE SEQUENCE [LARGE SCALE GENOMIC DNA]</scope>
</reference>